<feature type="region of interest" description="Disordered" evidence="3">
    <location>
        <begin position="167"/>
        <end position="196"/>
    </location>
</feature>
<protein>
    <submittedName>
        <fullName evidence="4">HAD superfamily (Subfamily IIIA) phosphatase, TIGR01668</fullName>
    </submittedName>
</protein>
<reference evidence="5" key="1">
    <citation type="submission" date="2010-05" db="EMBL/GenBank/DDBJ databases">
        <title>The complete genome of Truepera radiovictris DSM 17093.</title>
        <authorList>
            <consortium name="US DOE Joint Genome Institute (JGI-PGF)"/>
            <person name="Lucas S."/>
            <person name="Copeland A."/>
            <person name="Lapidus A."/>
            <person name="Glavina del Rio T."/>
            <person name="Dalin E."/>
            <person name="Tice H."/>
            <person name="Bruce D."/>
            <person name="Goodwin L."/>
            <person name="Pitluck S."/>
            <person name="Kyrpides N."/>
            <person name="Mavromatis K."/>
            <person name="Ovchinnikova G."/>
            <person name="Munk A.C."/>
            <person name="Detter J.C."/>
            <person name="Han C."/>
            <person name="Tapia R."/>
            <person name="Land M."/>
            <person name="Hauser L."/>
            <person name="Markowitz V."/>
            <person name="Cheng J.-F."/>
            <person name="Hugenholtz P."/>
            <person name="Woyke T."/>
            <person name="Wu D."/>
            <person name="Tindall B."/>
            <person name="Pomrenke H.G."/>
            <person name="Brambilla E."/>
            <person name="Klenk H.-P."/>
            <person name="Eisen J.A."/>
        </authorList>
    </citation>
    <scope>NUCLEOTIDE SEQUENCE [LARGE SCALE GENOMIC DNA]</scope>
    <source>
        <strain evidence="5">DSM 17093 / CIP 108686 / LMG 22925 / RQ-24</strain>
    </source>
</reference>
<proteinExistence type="predicted"/>
<evidence type="ECO:0000256" key="1">
    <source>
        <dbReference type="ARBA" id="ARBA00022801"/>
    </source>
</evidence>
<dbReference type="PANTHER" id="PTHR46470">
    <property type="entry name" value="N-ACYLNEURAMINATE-9-PHOSPHATASE"/>
    <property type="match status" value="1"/>
</dbReference>
<dbReference type="Gene3D" id="3.40.50.1000">
    <property type="entry name" value="HAD superfamily/HAD-like"/>
    <property type="match status" value="1"/>
</dbReference>
<dbReference type="STRING" id="649638.Trad_2337"/>
<dbReference type="InterPro" id="IPR006549">
    <property type="entry name" value="HAD-SF_hydro_IIIA"/>
</dbReference>
<evidence type="ECO:0000256" key="2">
    <source>
        <dbReference type="ARBA" id="ARBA00022842"/>
    </source>
</evidence>
<dbReference type="InterPro" id="IPR010021">
    <property type="entry name" value="PGPP1/Gep4"/>
</dbReference>
<dbReference type="InterPro" id="IPR023214">
    <property type="entry name" value="HAD_sf"/>
</dbReference>
<dbReference type="EMBL" id="CP002049">
    <property type="protein sequence ID" value="ADI15447.1"/>
    <property type="molecule type" value="Genomic_DNA"/>
</dbReference>
<keyword evidence="5" id="KW-1185">Reference proteome</keyword>
<dbReference type="GO" id="GO:0008962">
    <property type="term" value="F:phosphatidylglycerophosphatase activity"/>
    <property type="evidence" value="ECO:0007669"/>
    <property type="project" value="InterPro"/>
</dbReference>
<gene>
    <name evidence="4" type="ordered locus">Trad_2337</name>
</gene>
<dbReference type="NCBIfam" id="TIGR01662">
    <property type="entry name" value="HAD-SF-IIIA"/>
    <property type="match status" value="1"/>
</dbReference>
<dbReference type="eggNOG" id="COG2179">
    <property type="taxonomic scope" value="Bacteria"/>
</dbReference>
<dbReference type="InterPro" id="IPR051400">
    <property type="entry name" value="HAD-like_hydrolase"/>
</dbReference>
<keyword evidence="1" id="KW-0378">Hydrolase</keyword>
<dbReference type="SUPFAM" id="SSF56784">
    <property type="entry name" value="HAD-like"/>
    <property type="match status" value="1"/>
</dbReference>
<dbReference type="NCBIfam" id="TIGR01668">
    <property type="entry name" value="YqeG_hyp_ppase"/>
    <property type="match status" value="1"/>
</dbReference>
<dbReference type="RefSeq" id="WP_013178810.1">
    <property type="nucleotide sequence ID" value="NC_014221.1"/>
</dbReference>
<organism evidence="4 5">
    <name type="scientific">Truepera radiovictrix (strain DSM 17093 / CIP 108686 / LMG 22925 / RQ-24)</name>
    <dbReference type="NCBI Taxonomy" id="649638"/>
    <lineage>
        <taxon>Bacteria</taxon>
        <taxon>Thermotogati</taxon>
        <taxon>Deinococcota</taxon>
        <taxon>Deinococci</taxon>
        <taxon>Trueperales</taxon>
        <taxon>Trueperaceae</taxon>
        <taxon>Truepera</taxon>
    </lineage>
</organism>
<accession>D7CSM7</accession>
<dbReference type="Pfam" id="PF00702">
    <property type="entry name" value="Hydrolase"/>
    <property type="match status" value="1"/>
</dbReference>
<sequence length="196" mass="21769">MLLRPDAVVASVTEVTPELLRELGVRAVMVDLDDTLVPAGSELLEPLFRAWLSELVAAGFPVVILSNGERRRVERYARELGVRGLALVGKPFRHAFRRGLRLLGTPPHETAMVGDQLFTDVLGANLIGLRSVLVSPLSPGKLLHTRALRRLERRLLRRWQRDLAQLQGAGCDEPPKASPRLSTPPRRGWGLWPSCQ</sequence>
<dbReference type="CDD" id="cd16416">
    <property type="entry name" value="HAD_BsYqeG-like"/>
    <property type="match status" value="1"/>
</dbReference>
<reference evidence="4 5" key="2">
    <citation type="journal article" date="2011" name="Stand. Genomic Sci.">
        <title>Complete genome sequence of Truepera radiovictrix type strain (RQ-24).</title>
        <authorList>
            <person name="Ivanova N."/>
            <person name="Rohde C."/>
            <person name="Munk C."/>
            <person name="Nolan M."/>
            <person name="Lucas S."/>
            <person name="Del Rio T.G."/>
            <person name="Tice H."/>
            <person name="Deshpande S."/>
            <person name="Cheng J.F."/>
            <person name="Tapia R."/>
            <person name="Han C."/>
            <person name="Goodwin L."/>
            <person name="Pitluck S."/>
            <person name="Liolios K."/>
            <person name="Mavromatis K."/>
            <person name="Mikhailova N."/>
            <person name="Pati A."/>
            <person name="Chen A."/>
            <person name="Palaniappan K."/>
            <person name="Land M."/>
            <person name="Hauser L."/>
            <person name="Chang Y.J."/>
            <person name="Jeffries C.D."/>
            <person name="Brambilla E."/>
            <person name="Rohde M."/>
            <person name="Goker M."/>
            <person name="Tindall B.J."/>
            <person name="Woyke T."/>
            <person name="Bristow J."/>
            <person name="Eisen J.A."/>
            <person name="Markowitz V."/>
            <person name="Hugenholtz P."/>
            <person name="Kyrpides N.C."/>
            <person name="Klenk H.P."/>
            <person name="Lapidus A."/>
        </authorList>
    </citation>
    <scope>NUCLEOTIDE SEQUENCE [LARGE SCALE GENOMIC DNA]</scope>
    <source>
        <strain evidence="5">DSM 17093 / CIP 108686 / LMG 22925 / RQ-24</strain>
    </source>
</reference>
<evidence type="ECO:0000313" key="5">
    <source>
        <dbReference type="Proteomes" id="UP000000379"/>
    </source>
</evidence>
<name>D7CSM7_TRURR</name>
<dbReference type="AlphaFoldDB" id="D7CSM7"/>
<dbReference type="InterPro" id="IPR036412">
    <property type="entry name" value="HAD-like_sf"/>
</dbReference>
<dbReference type="KEGG" id="tra:Trad_2337"/>
<dbReference type="Proteomes" id="UP000000379">
    <property type="component" value="Chromosome"/>
</dbReference>
<keyword evidence="2" id="KW-0460">Magnesium</keyword>
<dbReference type="HOGENOM" id="CLU_056221_4_0_0"/>
<dbReference type="OrthoDB" id="9787572at2"/>
<evidence type="ECO:0000313" key="4">
    <source>
        <dbReference type="EMBL" id="ADI15447.1"/>
    </source>
</evidence>
<evidence type="ECO:0000256" key="3">
    <source>
        <dbReference type="SAM" id="MobiDB-lite"/>
    </source>
</evidence>